<dbReference type="SUPFAM" id="SSF53448">
    <property type="entry name" value="Nucleotide-diphospho-sugar transferases"/>
    <property type="match status" value="1"/>
</dbReference>
<dbReference type="SUPFAM" id="SSF54631">
    <property type="entry name" value="CBS-domain pair"/>
    <property type="match status" value="1"/>
</dbReference>
<accession>A0AA51MQT2</accession>
<dbReference type="AlphaFoldDB" id="A0AA51MQT2"/>
<gene>
    <name evidence="3" type="ORF">RCG00_09415</name>
</gene>
<dbReference type="Proteomes" id="UP001229862">
    <property type="component" value="Chromosome"/>
</dbReference>
<dbReference type="RefSeq" id="WP_308872391.1">
    <property type="nucleotide sequence ID" value="NZ_CP133217.1"/>
</dbReference>
<feature type="domain" description="CBS" evidence="2">
    <location>
        <begin position="69"/>
        <end position="126"/>
    </location>
</feature>
<dbReference type="Gene3D" id="3.90.550.10">
    <property type="entry name" value="Spore Coat Polysaccharide Biosynthesis Protein SpsA, Chain A"/>
    <property type="match status" value="1"/>
</dbReference>
<dbReference type="InterPro" id="IPR005835">
    <property type="entry name" value="NTP_transferase_dom"/>
</dbReference>
<feature type="domain" description="CBS" evidence="2">
    <location>
        <begin position="1"/>
        <end position="64"/>
    </location>
</feature>
<dbReference type="EMBL" id="CP133217">
    <property type="protein sequence ID" value="WML88578.1"/>
    <property type="molecule type" value="Genomic_DNA"/>
</dbReference>
<evidence type="ECO:0000313" key="3">
    <source>
        <dbReference type="EMBL" id="WML88578.1"/>
    </source>
</evidence>
<dbReference type="InterPro" id="IPR029044">
    <property type="entry name" value="Nucleotide-diphossugar_trans"/>
</dbReference>
<dbReference type="InterPro" id="IPR046342">
    <property type="entry name" value="CBS_dom_sf"/>
</dbReference>
<keyword evidence="1" id="KW-0129">CBS domain</keyword>
<organism evidence="3">
    <name type="scientific">Thiothrix subterranea</name>
    <dbReference type="NCBI Taxonomy" id="2735563"/>
    <lineage>
        <taxon>Bacteria</taxon>
        <taxon>Pseudomonadati</taxon>
        <taxon>Pseudomonadota</taxon>
        <taxon>Gammaproteobacteria</taxon>
        <taxon>Thiotrichales</taxon>
        <taxon>Thiotrichaceae</taxon>
        <taxon>Thiothrix</taxon>
    </lineage>
</organism>
<evidence type="ECO:0000259" key="2">
    <source>
        <dbReference type="PROSITE" id="PS51371"/>
    </source>
</evidence>
<protein>
    <submittedName>
        <fullName evidence="3">Nucleotidyltransferase family protein</fullName>
    </submittedName>
</protein>
<dbReference type="CDD" id="cd06426">
    <property type="entry name" value="NTP_transferase_like_2"/>
    <property type="match status" value="1"/>
</dbReference>
<dbReference type="PROSITE" id="PS51371">
    <property type="entry name" value="CBS"/>
    <property type="match status" value="2"/>
</dbReference>
<dbReference type="Pfam" id="PF00483">
    <property type="entry name" value="NTP_transferase"/>
    <property type="match status" value="1"/>
</dbReference>
<dbReference type="Gene3D" id="3.10.580.10">
    <property type="entry name" value="CBS-domain"/>
    <property type="match status" value="1"/>
</dbReference>
<dbReference type="InterPro" id="IPR050486">
    <property type="entry name" value="Mannose-1P_guanyltransferase"/>
</dbReference>
<dbReference type="Pfam" id="PF00571">
    <property type="entry name" value="CBS"/>
    <property type="match status" value="1"/>
</dbReference>
<reference evidence="3" key="1">
    <citation type="submission" date="2023-08" db="EMBL/GenBank/DDBJ databases">
        <title>New molecular markers tilS and rpoB for phylogenetic and monitoring studies of the genus Thiothrix biodiversity.</title>
        <authorList>
            <person name="Ravin N.V."/>
            <person name="Smolyakov D."/>
            <person name="Markov N.D."/>
            <person name="Beletsky A.V."/>
            <person name="Mardanov A.V."/>
            <person name="Rudenko T.S."/>
            <person name="Grabovich M.Y."/>
        </authorList>
    </citation>
    <scope>NUCLEOTIDE SEQUENCE</scope>
    <source>
        <strain evidence="3">DNT52</strain>
    </source>
</reference>
<dbReference type="PANTHER" id="PTHR22572">
    <property type="entry name" value="SUGAR-1-PHOSPHATE GUANYL TRANSFERASE"/>
    <property type="match status" value="1"/>
</dbReference>
<proteinExistence type="predicted"/>
<dbReference type="CDD" id="cd04607">
    <property type="entry name" value="CBS_pair_NTP_transferase_assoc"/>
    <property type="match status" value="1"/>
</dbReference>
<sequence length="353" mass="39229">MNSSEQLWQQAILKTDATIGEAIRNLDQVAIKIVLVCNEAGILEGTVSDGDIRRGLLKGLNMDSPILSVTHRNALVVPPDFSREMVMQLMVANKIHQIPVLDEERHVIGLYLWDEMTSPPARPNLMVIMAGGMGTRLRPHTENCPKPLLPVAGKPMLEHIIERAKQEGFNQFVLAIHYLGHMIEDYFGNGERLGVEINYLREETPLGTAGALSLLNPMPDTPFVVTNGDVMTDIRYGELLDFHIRHAAAATMAVRLHEWQHPFGVVQMQGVNIVGFEEKPTARSHINAGVYALDPAALGVLTADSRCDMPTLFERLQVQTKRTVAYPMHEPWLDVGRPDDLATVRLNATKKTS</sequence>
<name>A0AA51MQT2_9GAMM</name>
<evidence type="ECO:0000256" key="1">
    <source>
        <dbReference type="PROSITE-ProRule" id="PRU00703"/>
    </source>
</evidence>
<dbReference type="InterPro" id="IPR000644">
    <property type="entry name" value="CBS_dom"/>
</dbReference>